<dbReference type="PROSITE" id="PS50111">
    <property type="entry name" value="CHEMOTAXIS_TRANSDUC_2"/>
    <property type="match status" value="1"/>
</dbReference>
<dbReference type="Proteomes" id="UP000049983">
    <property type="component" value="Unassembled WGS sequence"/>
</dbReference>
<gene>
    <name evidence="6" type="primary">mcp4_4</name>
    <name evidence="6" type="ORF">LA5096_01024</name>
</gene>
<sequence>MFKRALITAIVVGSILTIINQVDAIFGNAELVVWQALLSTVVPFLVSLVSAYLTLKTRDPANKTGQEATDHESEPRNSTDEIHVSPGNDRDLPTDVDIEQLKEAWAVVSQIGENARAVNTASKERADFLADLISTAEQIQEDLHSVGTQAQSCTQDLVNAGGKITEAREGIQSISQTCIGAAELIGHLNTATSDLTHKFNDIETLAQEISSISAQTNLLALNATIEAARAGDAGKGFAVVAGEVKVLAGSTEKAVESIATILSEMTRSLAETRQLVETAREKLQLSDTQSANSLEQISSVEHYLSDLTCRNEATSKQMTDRTMALDEVSTNLHKIRQDTENAIKGSARNIELAQRASETVQEVAERLQQPA</sequence>
<feature type="region of interest" description="Disordered" evidence="3">
    <location>
        <begin position="61"/>
        <end position="93"/>
    </location>
</feature>
<name>A0A0M6ZVI7_9HYPH</name>
<keyword evidence="4" id="KW-0472">Membrane</keyword>
<evidence type="ECO:0000256" key="4">
    <source>
        <dbReference type="SAM" id="Phobius"/>
    </source>
</evidence>
<dbReference type="GO" id="GO:0016020">
    <property type="term" value="C:membrane"/>
    <property type="evidence" value="ECO:0007669"/>
    <property type="project" value="InterPro"/>
</dbReference>
<keyword evidence="4" id="KW-0812">Transmembrane</keyword>
<dbReference type="SUPFAM" id="SSF58104">
    <property type="entry name" value="Methyl-accepting chemotaxis protein (MCP) signaling domain"/>
    <property type="match status" value="1"/>
</dbReference>
<dbReference type="EMBL" id="CXWC01000002">
    <property type="protein sequence ID" value="CTQ66261.1"/>
    <property type="molecule type" value="Genomic_DNA"/>
</dbReference>
<evidence type="ECO:0000259" key="5">
    <source>
        <dbReference type="PROSITE" id="PS50111"/>
    </source>
</evidence>
<evidence type="ECO:0000313" key="6">
    <source>
        <dbReference type="EMBL" id="CTQ66261.1"/>
    </source>
</evidence>
<dbReference type="PANTHER" id="PTHR32089:SF112">
    <property type="entry name" value="LYSOZYME-LIKE PROTEIN-RELATED"/>
    <property type="match status" value="1"/>
</dbReference>
<keyword evidence="4" id="KW-1133">Transmembrane helix</keyword>
<dbReference type="GO" id="GO:0007165">
    <property type="term" value="P:signal transduction"/>
    <property type="evidence" value="ECO:0007669"/>
    <property type="project" value="UniProtKB-KW"/>
</dbReference>
<dbReference type="PANTHER" id="PTHR32089">
    <property type="entry name" value="METHYL-ACCEPTING CHEMOTAXIS PROTEIN MCPB"/>
    <property type="match status" value="1"/>
</dbReference>
<dbReference type="SMART" id="SM00283">
    <property type="entry name" value="MA"/>
    <property type="match status" value="1"/>
</dbReference>
<evidence type="ECO:0000256" key="2">
    <source>
        <dbReference type="PROSITE-ProRule" id="PRU00284"/>
    </source>
</evidence>
<feature type="transmembrane region" description="Helical" evidence="4">
    <location>
        <begin position="34"/>
        <end position="55"/>
    </location>
</feature>
<dbReference type="InterPro" id="IPR004089">
    <property type="entry name" value="MCPsignal_dom"/>
</dbReference>
<evidence type="ECO:0000256" key="3">
    <source>
        <dbReference type="SAM" id="MobiDB-lite"/>
    </source>
</evidence>
<keyword evidence="7" id="KW-1185">Reference proteome</keyword>
<evidence type="ECO:0000313" key="7">
    <source>
        <dbReference type="Proteomes" id="UP000049983"/>
    </source>
</evidence>
<dbReference type="STRING" id="311410.LA5095_02168"/>
<accession>A0A0M6ZVI7</accession>
<reference evidence="7" key="1">
    <citation type="submission" date="2015-07" db="EMBL/GenBank/DDBJ databases">
        <authorList>
            <person name="Rodrigo-Torres Lidia"/>
            <person name="Arahal R.David."/>
        </authorList>
    </citation>
    <scope>NUCLEOTIDE SEQUENCE [LARGE SCALE GENOMIC DNA]</scope>
    <source>
        <strain evidence="7">CECT 5096</strain>
    </source>
</reference>
<evidence type="ECO:0000256" key="1">
    <source>
        <dbReference type="ARBA" id="ARBA00023224"/>
    </source>
</evidence>
<feature type="compositionally biased region" description="Basic and acidic residues" evidence="3">
    <location>
        <begin position="68"/>
        <end position="93"/>
    </location>
</feature>
<organism evidence="6 7">
    <name type="scientific">Roseibium album</name>
    <dbReference type="NCBI Taxonomy" id="311410"/>
    <lineage>
        <taxon>Bacteria</taxon>
        <taxon>Pseudomonadati</taxon>
        <taxon>Pseudomonadota</taxon>
        <taxon>Alphaproteobacteria</taxon>
        <taxon>Hyphomicrobiales</taxon>
        <taxon>Stappiaceae</taxon>
        <taxon>Roseibium</taxon>
    </lineage>
</organism>
<dbReference type="Pfam" id="PF00015">
    <property type="entry name" value="MCPsignal"/>
    <property type="match status" value="1"/>
</dbReference>
<keyword evidence="1 2" id="KW-0807">Transducer</keyword>
<dbReference type="AlphaFoldDB" id="A0A0M6ZVI7"/>
<dbReference type="RefSeq" id="WP_158510365.1">
    <property type="nucleotide sequence ID" value="NZ_CXWA01000002.1"/>
</dbReference>
<protein>
    <submittedName>
        <fullName evidence="6">Methyl-accepting chemotaxis protein 4</fullName>
    </submittedName>
</protein>
<feature type="domain" description="Methyl-accepting transducer" evidence="5">
    <location>
        <begin position="100"/>
        <end position="336"/>
    </location>
</feature>
<dbReference type="GeneID" id="97668458"/>
<dbReference type="Gene3D" id="1.10.287.950">
    <property type="entry name" value="Methyl-accepting chemotaxis protein"/>
    <property type="match status" value="1"/>
</dbReference>
<proteinExistence type="predicted"/>